<comment type="pathway">
    <text evidence="2">Amino-acid biosynthesis; L-threonine biosynthesis; L-threonine from L-aspartate: step 1/5.</text>
</comment>
<dbReference type="GO" id="GO:0005829">
    <property type="term" value="C:cytosol"/>
    <property type="evidence" value="ECO:0007669"/>
    <property type="project" value="TreeGrafter"/>
</dbReference>
<dbReference type="InterPro" id="IPR002912">
    <property type="entry name" value="ACT_dom"/>
</dbReference>
<dbReference type="Proteomes" id="UP000824193">
    <property type="component" value="Unassembled WGS sequence"/>
</dbReference>
<evidence type="ECO:0000256" key="5">
    <source>
        <dbReference type="ARBA" id="ARBA00022679"/>
    </source>
</evidence>
<dbReference type="GO" id="GO:0009089">
    <property type="term" value="P:lysine biosynthetic process via diaminopimelate"/>
    <property type="evidence" value="ECO:0007669"/>
    <property type="project" value="TreeGrafter"/>
</dbReference>
<dbReference type="Gene3D" id="3.30.2130.10">
    <property type="entry name" value="VC0802-like"/>
    <property type="match status" value="1"/>
</dbReference>
<keyword evidence="5" id="KW-0808">Transferase</keyword>
<evidence type="ECO:0000313" key="13">
    <source>
        <dbReference type="Proteomes" id="UP000824193"/>
    </source>
</evidence>
<keyword evidence="8" id="KW-0067">ATP-binding</keyword>
<feature type="domain" description="ACT" evidence="11">
    <location>
        <begin position="96"/>
        <end position="154"/>
    </location>
</feature>
<evidence type="ECO:0000256" key="3">
    <source>
        <dbReference type="ARBA" id="ARBA00010122"/>
    </source>
</evidence>
<dbReference type="GO" id="GO:0004072">
    <property type="term" value="F:aspartate kinase activity"/>
    <property type="evidence" value="ECO:0007669"/>
    <property type="project" value="UniProtKB-EC"/>
</dbReference>
<organism evidence="12 13">
    <name type="scientific">Candidatus Allofournierella pullicola</name>
    <dbReference type="NCBI Taxonomy" id="2838596"/>
    <lineage>
        <taxon>Bacteria</taxon>
        <taxon>Bacillati</taxon>
        <taxon>Bacillota</taxon>
        <taxon>Clostridia</taxon>
        <taxon>Eubacteriales</taxon>
        <taxon>Oscillospiraceae</taxon>
        <taxon>Allofournierella</taxon>
    </lineage>
</organism>
<evidence type="ECO:0000256" key="9">
    <source>
        <dbReference type="ARBA" id="ARBA00023154"/>
    </source>
</evidence>
<dbReference type="InterPro" id="IPR054352">
    <property type="entry name" value="ACT_Aspartokinase"/>
</dbReference>
<keyword evidence="6" id="KW-0547">Nucleotide-binding</keyword>
<dbReference type="PROSITE" id="PS51671">
    <property type="entry name" value="ACT"/>
    <property type="match status" value="1"/>
</dbReference>
<evidence type="ECO:0000256" key="2">
    <source>
        <dbReference type="ARBA" id="ARBA00005139"/>
    </source>
</evidence>
<evidence type="ECO:0000256" key="7">
    <source>
        <dbReference type="ARBA" id="ARBA00022777"/>
    </source>
</evidence>
<comment type="catalytic activity">
    <reaction evidence="10">
        <text>L-aspartate + ATP = 4-phospho-L-aspartate + ADP</text>
        <dbReference type="Rhea" id="RHEA:23776"/>
        <dbReference type="ChEBI" id="CHEBI:29991"/>
        <dbReference type="ChEBI" id="CHEBI:30616"/>
        <dbReference type="ChEBI" id="CHEBI:57535"/>
        <dbReference type="ChEBI" id="CHEBI:456216"/>
        <dbReference type="EC" id="2.7.2.4"/>
    </reaction>
</comment>
<evidence type="ECO:0000259" key="11">
    <source>
        <dbReference type="PROSITE" id="PS51671"/>
    </source>
</evidence>
<dbReference type="GO" id="GO:0005524">
    <property type="term" value="F:ATP binding"/>
    <property type="evidence" value="ECO:0007669"/>
    <property type="project" value="UniProtKB-KW"/>
</dbReference>
<dbReference type="GO" id="GO:0009090">
    <property type="term" value="P:homoserine biosynthetic process"/>
    <property type="evidence" value="ECO:0007669"/>
    <property type="project" value="TreeGrafter"/>
</dbReference>
<dbReference type="PANTHER" id="PTHR21499:SF3">
    <property type="entry name" value="ASPARTOKINASE"/>
    <property type="match status" value="1"/>
</dbReference>
<dbReference type="EMBL" id="DXFW01000012">
    <property type="protein sequence ID" value="HIX05379.1"/>
    <property type="molecule type" value="Genomic_DNA"/>
</dbReference>
<proteinExistence type="inferred from homology"/>
<dbReference type="InterPro" id="IPR045865">
    <property type="entry name" value="ACT-like_dom_sf"/>
</dbReference>
<dbReference type="AlphaFoldDB" id="A0A9D2AD86"/>
<protein>
    <recommendedName>
        <fullName evidence="4">aspartate kinase</fullName>
        <ecNumber evidence="4">2.7.2.4</ecNumber>
    </recommendedName>
</protein>
<comment type="similarity">
    <text evidence="3">Belongs to the aspartokinase family.</text>
</comment>
<sequence length="154" mass="16191">MYGISQLSSEQNIMVVAFPAVRQSEGGPAGYLSPFAEAGVNMDMICQGLPQGDVAAMSFTTSYDNWSIVMRTLPQVTAGKSGPAPLISGGYTKLTLFGQEMPNLCGVASRVMEVMAAAQVPIHLITTSSVDISLLVAAEDEDTALEALRKAFGL</sequence>
<dbReference type="Pfam" id="PF22468">
    <property type="entry name" value="ACT_9"/>
    <property type="match status" value="1"/>
</dbReference>
<dbReference type="EC" id="2.7.2.4" evidence="4"/>
<keyword evidence="9" id="KW-0028">Amino-acid biosynthesis</keyword>
<gene>
    <name evidence="12" type="ORF">H9865_04615</name>
</gene>
<evidence type="ECO:0000256" key="4">
    <source>
        <dbReference type="ARBA" id="ARBA00013059"/>
    </source>
</evidence>
<comment type="caution">
    <text evidence="12">The sequence shown here is derived from an EMBL/GenBank/DDBJ whole genome shotgun (WGS) entry which is preliminary data.</text>
</comment>
<accession>A0A9D2AD86</accession>
<evidence type="ECO:0000256" key="1">
    <source>
        <dbReference type="ARBA" id="ARBA00004986"/>
    </source>
</evidence>
<comment type="pathway">
    <text evidence="1">Amino-acid biosynthesis; L-methionine biosynthesis via de novo pathway; L-homoserine from L-aspartate: step 1/3.</text>
</comment>
<evidence type="ECO:0000256" key="10">
    <source>
        <dbReference type="ARBA" id="ARBA00047872"/>
    </source>
</evidence>
<reference evidence="12" key="2">
    <citation type="submission" date="2021-04" db="EMBL/GenBank/DDBJ databases">
        <authorList>
            <person name="Gilroy R."/>
        </authorList>
    </citation>
    <scope>NUCLEOTIDE SEQUENCE</scope>
    <source>
        <strain evidence="12">2239</strain>
    </source>
</reference>
<keyword evidence="9" id="KW-0457">Lysine biosynthesis</keyword>
<dbReference type="PANTHER" id="PTHR21499">
    <property type="entry name" value="ASPARTATE KINASE"/>
    <property type="match status" value="1"/>
</dbReference>
<dbReference type="SUPFAM" id="SSF55021">
    <property type="entry name" value="ACT-like"/>
    <property type="match status" value="1"/>
</dbReference>
<name>A0A9D2AD86_9FIRM</name>
<reference evidence="12" key="1">
    <citation type="journal article" date="2021" name="PeerJ">
        <title>Extensive microbial diversity within the chicken gut microbiome revealed by metagenomics and culture.</title>
        <authorList>
            <person name="Gilroy R."/>
            <person name="Ravi A."/>
            <person name="Getino M."/>
            <person name="Pursley I."/>
            <person name="Horton D.L."/>
            <person name="Alikhan N.F."/>
            <person name="Baker D."/>
            <person name="Gharbi K."/>
            <person name="Hall N."/>
            <person name="Watson M."/>
            <person name="Adriaenssens E.M."/>
            <person name="Foster-Nyarko E."/>
            <person name="Jarju S."/>
            <person name="Secka A."/>
            <person name="Antonio M."/>
            <person name="Oren A."/>
            <person name="Chaudhuri R.R."/>
            <person name="La Ragione R."/>
            <person name="Hildebrand F."/>
            <person name="Pallen M.J."/>
        </authorList>
    </citation>
    <scope>NUCLEOTIDE SEQUENCE</scope>
    <source>
        <strain evidence="12">2239</strain>
    </source>
</reference>
<evidence type="ECO:0000313" key="12">
    <source>
        <dbReference type="EMBL" id="HIX05379.1"/>
    </source>
</evidence>
<evidence type="ECO:0000256" key="8">
    <source>
        <dbReference type="ARBA" id="ARBA00022840"/>
    </source>
</evidence>
<evidence type="ECO:0000256" key="6">
    <source>
        <dbReference type="ARBA" id="ARBA00022741"/>
    </source>
</evidence>
<keyword evidence="7" id="KW-0418">Kinase</keyword>